<dbReference type="RefSeq" id="WP_105861299.1">
    <property type="nucleotide sequence ID" value="NZ_PUEJ01000002.1"/>
</dbReference>
<accession>A0A2S9QHW7</accession>
<feature type="transmembrane region" description="Helical" evidence="1">
    <location>
        <begin position="75"/>
        <end position="97"/>
    </location>
</feature>
<sequence length="195" mass="20831">MSGLLRLSEAARRAAVKALAPAEPIVYVTAPDPREAARNAVPTLGAGVLLAVLSLPIAWACLTAVWQAVHNGGSLILPALFSLLAVPAFLFGLYLVCAPWAAYRRAKDRVVLITDRRLLLISIRSGVEEALSGRAILGVERKSVERGFGTLEVRHEAKGDEAETTLTGLDNVMAAELAIRRLSLDHSVTIISPVH</sequence>
<proteinExistence type="predicted"/>
<keyword evidence="1" id="KW-0812">Transmembrane</keyword>
<evidence type="ECO:0008006" key="4">
    <source>
        <dbReference type="Google" id="ProtNLM"/>
    </source>
</evidence>
<dbReference type="OrthoDB" id="8444805at2"/>
<dbReference type="Proteomes" id="UP000237682">
    <property type="component" value="Unassembled WGS sequence"/>
</dbReference>
<reference evidence="2 3" key="1">
    <citation type="submission" date="2018-02" db="EMBL/GenBank/DDBJ databases">
        <title>Whole genome sequencing of endophytic bacterium.</title>
        <authorList>
            <person name="Eedara R."/>
            <person name="Podile A.R."/>
        </authorList>
    </citation>
    <scope>NUCLEOTIDE SEQUENCE [LARGE SCALE GENOMIC DNA]</scope>
    <source>
        <strain evidence="2 3">RP1T</strain>
    </source>
</reference>
<evidence type="ECO:0000256" key="1">
    <source>
        <dbReference type="SAM" id="Phobius"/>
    </source>
</evidence>
<comment type="caution">
    <text evidence="2">The sequence shown here is derived from an EMBL/GenBank/DDBJ whole genome shotgun (WGS) entry which is preliminary data.</text>
</comment>
<keyword evidence="1" id="KW-0472">Membrane</keyword>
<name>A0A2S9QHW7_9HYPH</name>
<organism evidence="2 3">
    <name type="scientific">Labrys okinawensis</name>
    <dbReference type="NCBI Taxonomy" id="346911"/>
    <lineage>
        <taxon>Bacteria</taxon>
        <taxon>Pseudomonadati</taxon>
        <taxon>Pseudomonadota</taxon>
        <taxon>Alphaproteobacteria</taxon>
        <taxon>Hyphomicrobiales</taxon>
        <taxon>Xanthobacteraceae</taxon>
        <taxon>Labrys</taxon>
    </lineage>
</organism>
<dbReference type="EMBL" id="PUEJ01000002">
    <property type="protein sequence ID" value="PRH88957.1"/>
    <property type="molecule type" value="Genomic_DNA"/>
</dbReference>
<gene>
    <name evidence="2" type="ORF">C5L14_07030</name>
</gene>
<feature type="transmembrane region" description="Helical" evidence="1">
    <location>
        <begin position="44"/>
        <end position="69"/>
    </location>
</feature>
<evidence type="ECO:0000313" key="3">
    <source>
        <dbReference type="Proteomes" id="UP000237682"/>
    </source>
</evidence>
<dbReference type="AlphaFoldDB" id="A0A2S9QHW7"/>
<keyword evidence="3" id="KW-1185">Reference proteome</keyword>
<keyword evidence="1" id="KW-1133">Transmembrane helix</keyword>
<evidence type="ECO:0000313" key="2">
    <source>
        <dbReference type="EMBL" id="PRH88957.1"/>
    </source>
</evidence>
<protein>
    <recommendedName>
        <fullName evidence="4">DUF304 domain-containing protein</fullName>
    </recommendedName>
</protein>